<organism evidence="2 3">
    <name type="scientific">Pristionchus fissidentatus</name>
    <dbReference type="NCBI Taxonomy" id="1538716"/>
    <lineage>
        <taxon>Eukaryota</taxon>
        <taxon>Metazoa</taxon>
        <taxon>Ecdysozoa</taxon>
        <taxon>Nematoda</taxon>
        <taxon>Chromadorea</taxon>
        <taxon>Rhabditida</taxon>
        <taxon>Rhabditina</taxon>
        <taxon>Diplogasteromorpha</taxon>
        <taxon>Diplogasteroidea</taxon>
        <taxon>Neodiplogasteridae</taxon>
        <taxon>Pristionchus</taxon>
    </lineage>
</organism>
<dbReference type="AlphaFoldDB" id="A0AAV5WR91"/>
<evidence type="ECO:0000313" key="2">
    <source>
        <dbReference type="EMBL" id="GMT33060.1"/>
    </source>
</evidence>
<gene>
    <name evidence="2" type="ORF">PFISCL1PPCAC_24357</name>
</gene>
<dbReference type="EMBL" id="BTSY01000006">
    <property type="protein sequence ID" value="GMT33060.1"/>
    <property type="molecule type" value="Genomic_DNA"/>
</dbReference>
<protein>
    <recommendedName>
        <fullName evidence="4">Ribosomal protein</fullName>
    </recommendedName>
</protein>
<accession>A0AAV5WR91</accession>
<feature type="region of interest" description="Disordered" evidence="1">
    <location>
        <begin position="33"/>
        <end position="54"/>
    </location>
</feature>
<proteinExistence type="predicted"/>
<dbReference type="Proteomes" id="UP001432322">
    <property type="component" value="Unassembled WGS sequence"/>
</dbReference>
<sequence>RFCSFFVLCKSVEASNSTITLSRQSTIKLISPSPVPLSHSITDAPKKTKLDSTTPKRIVPNRSVARRLFHSGPLTPTNRVDTVDMTTELTTIPNREAHPAPKKSEDTERIRGRRKCPARKLF</sequence>
<evidence type="ECO:0000313" key="3">
    <source>
        <dbReference type="Proteomes" id="UP001432322"/>
    </source>
</evidence>
<reference evidence="2" key="1">
    <citation type="submission" date="2023-10" db="EMBL/GenBank/DDBJ databases">
        <title>Genome assembly of Pristionchus species.</title>
        <authorList>
            <person name="Yoshida K."/>
            <person name="Sommer R.J."/>
        </authorList>
    </citation>
    <scope>NUCLEOTIDE SEQUENCE</scope>
    <source>
        <strain evidence="2">RS5133</strain>
    </source>
</reference>
<evidence type="ECO:0008006" key="4">
    <source>
        <dbReference type="Google" id="ProtNLM"/>
    </source>
</evidence>
<feature type="region of interest" description="Disordered" evidence="1">
    <location>
        <begin position="93"/>
        <end position="122"/>
    </location>
</feature>
<feature type="compositionally biased region" description="Basic residues" evidence="1">
    <location>
        <begin position="111"/>
        <end position="122"/>
    </location>
</feature>
<feature type="compositionally biased region" description="Basic and acidic residues" evidence="1">
    <location>
        <begin position="95"/>
        <end position="110"/>
    </location>
</feature>
<comment type="caution">
    <text evidence="2">The sequence shown here is derived from an EMBL/GenBank/DDBJ whole genome shotgun (WGS) entry which is preliminary data.</text>
</comment>
<keyword evidence="3" id="KW-1185">Reference proteome</keyword>
<feature type="non-terminal residue" evidence="2">
    <location>
        <position position="1"/>
    </location>
</feature>
<name>A0AAV5WR91_9BILA</name>
<evidence type="ECO:0000256" key="1">
    <source>
        <dbReference type="SAM" id="MobiDB-lite"/>
    </source>
</evidence>